<dbReference type="InterPro" id="IPR019888">
    <property type="entry name" value="Tscrpt_reg_AsnC-like"/>
</dbReference>
<reference evidence="6" key="1">
    <citation type="journal article" date="2019" name="Int. J. Syst. Evol. Microbiol.">
        <title>The Global Catalogue of Microorganisms (GCM) 10K type strain sequencing project: providing services to taxonomists for standard genome sequencing and annotation.</title>
        <authorList>
            <consortium name="The Broad Institute Genomics Platform"/>
            <consortium name="The Broad Institute Genome Sequencing Center for Infectious Disease"/>
            <person name="Wu L."/>
            <person name="Ma J."/>
        </authorList>
    </citation>
    <scope>NUCLEOTIDE SEQUENCE [LARGE SCALE GENOMIC DNA]</scope>
    <source>
        <strain evidence="6">CCM 7435</strain>
    </source>
</reference>
<dbReference type="PANTHER" id="PTHR30154">
    <property type="entry name" value="LEUCINE-RESPONSIVE REGULATORY PROTEIN"/>
    <property type="match status" value="1"/>
</dbReference>
<evidence type="ECO:0000256" key="2">
    <source>
        <dbReference type="ARBA" id="ARBA00023125"/>
    </source>
</evidence>
<evidence type="ECO:0000313" key="5">
    <source>
        <dbReference type="EMBL" id="MFD2140391.1"/>
    </source>
</evidence>
<evidence type="ECO:0000259" key="4">
    <source>
        <dbReference type="PROSITE" id="PS50956"/>
    </source>
</evidence>
<dbReference type="InterPro" id="IPR019885">
    <property type="entry name" value="Tscrpt_reg_HTH_AsnC-type_CS"/>
</dbReference>
<dbReference type="InterPro" id="IPR036390">
    <property type="entry name" value="WH_DNA-bd_sf"/>
</dbReference>
<keyword evidence="1" id="KW-0805">Transcription regulation</keyword>
<accession>A0ABW4YW57</accession>
<name>A0ABW4YW57_9HYPH</name>
<evidence type="ECO:0000256" key="1">
    <source>
        <dbReference type="ARBA" id="ARBA00023015"/>
    </source>
</evidence>
<dbReference type="PROSITE" id="PS50956">
    <property type="entry name" value="HTH_ASNC_2"/>
    <property type="match status" value="1"/>
</dbReference>
<evidence type="ECO:0000313" key="6">
    <source>
        <dbReference type="Proteomes" id="UP001597299"/>
    </source>
</evidence>
<dbReference type="PROSITE" id="PS00519">
    <property type="entry name" value="HTH_ASNC_1"/>
    <property type="match status" value="1"/>
</dbReference>
<dbReference type="SMART" id="SM00344">
    <property type="entry name" value="HTH_ASNC"/>
    <property type="match status" value="1"/>
</dbReference>
<feature type="domain" description="HTH asnC-type" evidence="4">
    <location>
        <begin position="1"/>
        <end position="62"/>
    </location>
</feature>
<evidence type="ECO:0000256" key="3">
    <source>
        <dbReference type="ARBA" id="ARBA00023163"/>
    </source>
</evidence>
<dbReference type="InterPro" id="IPR011008">
    <property type="entry name" value="Dimeric_a/b-barrel"/>
</dbReference>
<proteinExistence type="predicted"/>
<dbReference type="Gene3D" id="3.30.70.920">
    <property type="match status" value="1"/>
</dbReference>
<dbReference type="Pfam" id="PF01037">
    <property type="entry name" value="AsnC_trans_reg"/>
    <property type="match status" value="1"/>
</dbReference>
<dbReference type="CDD" id="cd00090">
    <property type="entry name" value="HTH_ARSR"/>
    <property type="match status" value="1"/>
</dbReference>
<dbReference type="PRINTS" id="PR00033">
    <property type="entry name" value="HTHASNC"/>
</dbReference>
<comment type="caution">
    <text evidence="5">The sequence shown here is derived from an EMBL/GenBank/DDBJ whole genome shotgun (WGS) entry which is preliminary data.</text>
</comment>
<dbReference type="InterPro" id="IPR000485">
    <property type="entry name" value="AsnC-type_HTH_dom"/>
</dbReference>
<organism evidence="5 6">
    <name type="scientific">Ancylobacter oerskovii</name>
    <dbReference type="NCBI Taxonomy" id="459519"/>
    <lineage>
        <taxon>Bacteria</taxon>
        <taxon>Pseudomonadati</taxon>
        <taxon>Pseudomonadota</taxon>
        <taxon>Alphaproteobacteria</taxon>
        <taxon>Hyphomicrobiales</taxon>
        <taxon>Xanthobacteraceae</taxon>
        <taxon>Ancylobacter</taxon>
    </lineage>
</organism>
<dbReference type="Pfam" id="PF13404">
    <property type="entry name" value="HTH_AsnC-type"/>
    <property type="match status" value="1"/>
</dbReference>
<protein>
    <submittedName>
        <fullName evidence="5">Lrp/AsnC family transcriptional regulator</fullName>
    </submittedName>
</protein>
<sequence>MDKIDHKILRILQADASKPIAEIARLVNLSQTPCWNRIRKMEAEGIIKGRVALVDSRKVGLGLTAFVAVEAVNHSREWAANFRRLVQSMPEVMDSYRMAGDIDYLLRVVVPDMQAYDDFYNRLIEGASPKNVTSRFSMEVLSSRTVLPF</sequence>
<dbReference type="InterPro" id="IPR019887">
    <property type="entry name" value="Tscrpt_reg_AsnC/Lrp_C"/>
</dbReference>
<dbReference type="RefSeq" id="WP_213353038.1">
    <property type="nucleotide sequence ID" value="NZ_JAHBGB010000031.1"/>
</dbReference>
<dbReference type="Gene3D" id="1.10.10.10">
    <property type="entry name" value="Winged helix-like DNA-binding domain superfamily/Winged helix DNA-binding domain"/>
    <property type="match status" value="1"/>
</dbReference>
<dbReference type="SUPFAM" id="SSF46785">
    <property type="entry name" value="Winged helix' DNA-binding domain"/>
    <property type="match status" value="1"/>
</dbReference>
<dbReference type="InterPro" id="IPR036388">
    <property type="entry name" value="WH-like_DNA-bd_sf"/>
</dbReference>
<dbReference type="EMBL" id="JBHUHD010000001">
    <property type="protein sequence ID" value="MFD2140391.1"/>
    <property type="molecule type" value="Genomic_DNA"/>
</dbReference>
<dbReference type="InterPro" id="IPR011991">
    <property type="entry name" value="ArsR-like_HTH"/>
</dbReference>
<gene>
    <name evidence="5" type="ORF">ACFSNC_08280</name>
</gene>
<dbReference type="SUPFAM" id="SSF54909">
    <property type="entry name" value="Dimeric alpha+beta barrel"/>
    <property type="match status" value="1"/>
</dbReference>
<keyword evidence="6" id="KW-1185">Reference proteome</keyword>
<keyword evidence="2" id="KW-0238">DNA-binding</keyword>
<dbReference type="Proteomes" id="UP001597299">
    <property type="component" value="Unassembled WGS sequence"/>
</dbReference>
<dbReference type="PANTHER" id="PTHR30154:SF17">
    <property type="entry name" value="DNA-BINDING TRANSCRIPTIONAL ACTIVATOR DECR"/>
    <property type="match status" value="1"/>
</dbReference>
<keyword evidence="3" id="KW-0804">Transcription</keyword>